<sequence>MKNSILLLGIGALSLIGGLIALLNPLAATLTAELLTGYLFIAIGALMLVSIFADDSWGSRLLSLVLGAAVLAIGVNLVSNPLQGVLQLTVVVALLMLFIGVLRIIFAFRLPGGGLRLVLILSGIISLALGAMILTSFPFSAAVVLGILLAIELISNGISLIVLGLAARDQTN</sequence>
<dbReference type="PANTHER" id="PTHR34989">
    <property type="entry name" value="PROTEIN HDED"/>
    <property type="match status" value="1"/>
</dbReference>
<dbReference type="Proteomes" id="UP000037046">
    <property type="component" value="Unassembled WGS sequence"/>
</dbReference>
<feature type="transmembrane region" description="Helical" evidence="1">
    <location>
        <begin position="37"/>
        <end position="54"/>
    </location>
</feature>
<name>A0A0L6CU86_9RHOB</name>
<organism evidence="2 3">
    <name type="scientific">Roseovarius tolerans</name>
    <dbReference type="NCBI Taxonomy" id="74031"/>
    <lineage>
        <taxon>Bacteria</taxon>
        <taxon>Pseudomonadati</taxon>
        <taxon>Pseudomonadota</taxon>
        <taxon>Alphaproteobacteria</taxon>
        <taxon>Rhodobacterales</taxon>
        <taxon>Roseobacteraceae</taxon>
        <taxon>Roseovarius</taxon>
    </lineage>
</organism>
<keyword evidence="1" id="KW-0812">Transmembrane</keyword>
<evidence type="ECO:0000313" key="2">
    <source>
        <dbReference type="EMBL" id="KNX41344.1"/>
    </source>
</evidence>
<dbReference type="STRING" id="74031.SAMN04488077_104227"/>
<evidence type="ECO:0000313" key="3">
    <source>
        <dbReference type="Proteomes" id="UP000037046"/>
    </source>
</evidence>
<dbReference type="InterPro" id="IPR052712">
    <property type="entry name" value="Acid_resist_chaperone_HdeD"/>
</dbReference>
<keyword evidence="3" id="KW-1185">Reference proteome</keyword>
<dbReference type="Pfam" id="PF03729">
    <property type="entry name" value="DUF308"/>
    <property type="match status" value="1"/>
</dbReference>
<protein>
    <submittedName>
        <fullName evidence="2">Acid-resistance membrane protein</fullName>
    </submittedName>
</protein>
<dbReference type="EMBL" id="LGVV01000026">
    <property type="protein sequence ID" value="KNX41344.1"/>
    <property type="molecule type" value="Genomic_DNA"/>
</dbReference>
<feature type="transmembrane region" description="Helical" evidence="1">
    <location>
        <begin position="61"/>
        <end position="79"/>
    </location>
</feature>
<dbReference type="AlphaFoldDB" id="A0A0L6CU86"/>
<proteinExistence type="predicted"/>
<feature type="transmembrane region" description="Helical" evidence="1">
    <location>
        <begin position="143"/>
        <end position="167"/>
    </location>
</feature>
<dbReference type="OrthoDB" id="5678253at2"/>
<dbReference type="InterPro" id="IPR005325">
    <property type="entry name" value="DUF308_memb"/>
</dbReference>
<gene>
    <name evidence="2" type="ORF">ROTO_21230</name>
</gene>
<keyword evidence="1" id="KW-0472">Membrane</keyword>
<dbReference type="GO" id="GO:0005886">
    <property type="term" value="C:plasma membrane"/>
    <property type="evidence" value="ECO:0007669"/>
    <property type="project" value="TreeGrafter"/>
</dbReference>
<accession>A0A0L6CU86</accession>
<dbReference type="PATRIC" id="fig|74031.6.peg.2165"/>
<evidence type="ECO:0000256" key="1">
    <source>
        <dbReference type="SAM" id="Phobius"/>
    </source>
</evidence>
<comment type="caution">
    <text evidence="2">The sequence shown here is derived from an EMBL/GenBank/DDBJ whole genome shotgun (WGS) entry which is preliminary data.</text>
</comment>
<dbReference type="RefSeq" id="WP_050663009.1">
    <property type="nucleotide sequence ID" value="NZ_CP118494.1"/>
</dbReference>
<feature type="transmembrane region" description="Helical" evidence="1">
    <location>
        <begin position="117"/>
        <end position="137"/>
    </location>
</feature>
<reference evidence="3" key="1">
    <citation type="submission" date="2015-07" db="EMBL/GenBank/DDBJ databases">
        <title>Draft Genome Sequence of Roseovarius tolerans EL-164, a producer of N-Acylated Alanine Methyl Esters (NAMEs).</title>
        <authorList>
            <person name="Voget S."/>
            <person name="Bruns H."/>
            <person name="Wagner-Doebler I."/>
            <person name="Schulz S."/>
            <person name="Daniel R."/>
        </authorList>
    </citation>
    <scope>NUCLEOTIDE SEQUENCE [LARGE SCALE GENOMIC DNA]</scope>
    <source>
        <strain evidence="3">EL-164</strain>
    </source>
</reference>
<dbReference type="PANTHER" id="PTHR34989:SF1">
    <property type="entry name" value="PROTEIN HDED"/>
    <property type="match status" value="1"/>
</dbReference>
<keyword evidence="1" id="KW-1133">Transmembrane helix</keyword>
<feature type="transmembrane region" description="Helical" evidence="1">
    <location>
        <begin position="85"/>
        <end position="105"/>
    </location>
</feature>